<reference evidence="1" key="1">
    <citation type="journal article" date="2021" name="Microb. Physiol.">
        <title>Proteogenomic Insights into the Physiology of Marine, Sulfate-Reducing, Filamentous Desulfonema limicola and Desulfonema magnum.</title>
        <authorList>
            <person name="Schnaars V."/>
            <person name="Wohlbrand L."/>
            <person name="Scheve S."/>
            <person name="Hinrichs C."/>
            <person name="Reinhardt R."/>
            <person name="Rabus R."/>
        </authorList>
    </citation>
    <scope>NUCLEOTIDE SEQUENCE</scope>
    <source>
        <strain evidence="1">4be13</strain>
    </source>
</reference>
<evidence type="ECO:0000313" key="2">
    <source>
        <dbReference type="Proteomes" id="UP000663722"/>
    </source>
</evidence>
<dbReference type="EMBL" id="CP061800">
    <property type="protein sequence ID" value="QTA89165.1"/>
    <property type="molecule type" value="Genomic_DNA"/>
</dbReference>
<organism evidence="1 2">
    <name type="scientific">Desulfonema magnum</name>
    <dbReference type="NCBI Taxonomy" id="45655"/>
    <lineage>
        <taxon>Bacteria</taxon>
        <taxon>Pseudomonadati</taxon>
        <taxon>Thermodesulfobacteriota</taxon>
        <taxon>Desulfobacteria</taxon>
        <taxon>Desulfobacterales</taxon>
        <taxon>Desulfococcaceae</taxon>
        <taxon>Desulfonema</taxon>
    </lineage>
</organism>
<keyword evidence="2" id="KW-1185">Reference proteome</keyword>
<accession>A0A975BPE3</accession>
<name>A0A975BPE3_9BACT</name>
<dbReference type="Proteomes" id="UP000663722">
    <property type="component" value="Chromosome"/>
</dbReference>
<gene>
    <name evidence="1" type="ORF">dnm_052140</name>
</gene>
<dbReference type="AlphaFoldDB" id="A0A975BPE3"/>
<proteinExistence type="predicted"/>
<protein>
    <submittedName>
        <fullName evidence="1">Uncharacterized protein</fullName>
    </submittedName>
</protein>
<evidence type="ECO:0000313" key="1">
    <source>
        <dbReference type="EMBL" id="QTA89165.1"/>
    </source>
</evidence>
<dbReference type="KEGG" id="dmm:dnm_052140"/>
<sequence>MQRCKNKIFALRIFSEQPRLVILSGVRKMLFRKCKDAKMQK</sequence>